<dbReference type="KEGG" id="reh:H16_A3689"/>
<accession>Q0K5H5</accession>
<evidence type="ECO:0000313" key="2">
    <source>
        <dbReference type="EMBL" id="CAJ94746.1"/>
    </source>
</evidence>
<dbReference type="STRING" id="381666.H16_A3689"/>
<keyword evidence="3" id="KW-1185">Reference proteome</keyword>
<evidence type="ECO:0000256" key="1">
    <source>
        <dbReference type="SAM" id="MobiDB-lite"/>
    </source>
</evidence>
<feature type="compositionally biased region" description="Pro residues" evidence="1">
    <location>
        <begin position="82"/>
        <end position="94"/>
    </location>
</feature>
<dbReference type="PATRIC" id="fig|381666.6.peg.4079"/>
<organism evidence="2 3">
    <name type="scientific">Cupriavidus necator (strain ATCC 17699 / DSM 428 / KCTC 22496 / NCIMB 10442 / H16 / Stanier 337)</name>
    <name type="common">Ralstonia eutropha</name>
    <dbReference type="NCBI Taxonomy" id="381666"/>
    <lineage>
        <taxon>Bacteria</taxon>
        <taxon>Pseudomonadati</taxon>
        <taxon>Pseudomonadota</taxon>
        <taxon>Betaproteobacteria</taxon>
        <taxon>Burkholderiales</taxon>
        <taxon>Burkholderiaceae</taxon>
        <taxon>Cupriavidus</taxon>
    </lineage>
</organism>
<feature type="region of interest" description="Disordered" evidence="1">
    <location>
        <begin position="134"/>
        <end position="235"/>
    </location>
</feature>
<name>Q0K5H5_CUPNH</name>
<reference evidence="2 3" key="1">
    <citation type="journal article" date="2006" name="Nat. Biotechnol.">
        <title>Genome sequence of the bioplastic-producing 'Knallgas' bacterium Ralstonia eutropha H16.</title>
        <authorList>
            <person name="Pohlmann A."/>
            <person name="Fricke W.F."/>
            <person name="Reinecke F."/>
            <person name="Kusian B."/>
            <person name="Liesegang H."/>
            <person name="Cramm R."/>
            <person name="Eitinger T."/>
            <person name="Ewering C."/>
            <person name="Potter M."/>
            <person name="Schwartz E."/>
            <person name="Strittmatter A."/>
            <person name="Voss I."/>
            <person name="Gottschalk G."/>
            <person name="Steinbuechel A."/>
            <person name="Friedrich B."/>
            <person name="Bowien B."/>
        </authorList>
    </citation>
    <scope>NUCLEOTIDE SEQUENCE [LARGE SCALE GENOMIC DNA]</scope>
    <source>
        <strain evidence="3">ATCC 17699 / DSM 428 / KCTC 22496 / NCIMB 10442 / H16 / Stanier 337</strain>
    </source>
</reference>
<protein>
    <submittedName>
        <fullName evidence="2">Maltoporin-like channel (LamB porin)</fullName>
    </submittedName>
</protein>
<evidence type="ECO:0000313" key="3">
    <source>
        <dbReference type="Proteomes" id="UP000008210"/>
    </source>
</evidence>
<dbReference type="GO" id="GO:0015288">
    <property type="term" value="F:porin activity"/>
    <property type="evidence" value="ECO:0007669"/>
    <property type="project" value="InterPro"/>
</dbReference>
<gene>
    <name evidence="2" type="primary">lamB</name>
    <name evidence="2" type="ordered locus">H16_A3689</name>
</gene>
<dbReference type="EMBL" id="AM260479">
    <property type="protein sequence ID" value="CAJ94746.1"/>
    <property type="molecule type" value="Genomic_DNA"/>
</dbReference>
<feature type="compositionally biased region" description="Low complexity" evidence="1">
    <location>
        <begin position="134"/>
        <end position="149"/>
    </location>
</feature>
<sequence>MGRLIKNSPASGALACSGHRCCLTELLSELPPVSRRIPAIPLCPGPAGRGGLPLRRLGFAVLAAWGLVACAQTGDATTSATTPPPRIEPRPAVPPVVTAGSAQAAEPATPATASTEDPLAALIAGEAAPAASVTVPAAPAPGTTGEPAAQPGVQPDGSAPATLAGTSPAVDPSFVGPPEPPPQPPPPLVLFPPRLGQFQAEAPAEPADSTTGGTPPDAPPVLHSQLPADDPAGDSVWRLGYSGRAAAEERPATMRACPGGALSTGIGNGLACRSAGEVKIRESVLDLDGGAQVMLIAQARGTDATTVNGRPAAIDPYALVPQFYTAVSGLAVLDGATMWAGRRDNAPFLLSSGLLPPNSTAMRFGIDNAKVIGDIGLSYQYTARADQNGQNLPSYHSLRTAPINTNEQGSIQLGFTRVEAQPLVQDPGGAWWASALHEQKGVLYGTNRFGVQFGSGSRNAMTGYTGMGPALSRTRVAESMEWRGRSGLSGAVEQSLQFDRSPVGTLQWTTTRLRPAYVASNQFRLNFEVSHDQISSGFGVSGQRTALTVAPTLTLGKSAGNANLRAFYTYSRASDVDGIGYTAPADAWASQASGSIFGVQLNRRW</sequence>
<dbReference type="SUPFAM" id="SSF56935">
    <property type="entry name" value="Porins"/>
    <property type="match status" value="1"/>
</dbReference>
<dbReference type="GO" id="GO:0016020">
    <property type="term" value="C:membrane"/>
    <property type="evidence" value="ECO:0007669"/>
    <property type="project" value="InterPro"/>
</dbReference>
<dbReference type="GO" id="GO:0034219">
    <property type="term" value="P:carbohydrate transmembrane transport"/>
    <property type="evidence" value="ECO:0007669"/>
    <property type="project" value="InterPro"/>
</dbReference>
<dbReference type="Proteomes" id="UP000008210">
    <property type="component" value="Chromosome 1"/>
</dbReference>
<feature type="compositionally biased region" description="Low complexity" evidence="1">
    <location>
        <begin position="95"/>
        <end position="115"/>
    </location>
</feature>
<dbReference type="RefSeq" id="WP_011616256.1">
    <property type="nucleotide sequence ID" value="NC_008313.1"/>
</dbReference>
<dbReference type="AlphaFoldDB" id="Q0K5H5"/>
<dbReference type="Gene3D" id="2.40.170.10">
    <property type="entry name" value="Porin, LamB type"/>
    <property type="match status" value="1"/>
</dbReference>
<dbReference type="Pfam" id="PF02264">
    <property type="entry name" value="LamB"/>
    <property type="match status" value="1"/>
</dbReference>
<feature type="compositionally biased region" description="Pro residues" evidence="1">
    <location>
        <begin position="175"/>
        <end position="190"/>
    </location>
</feature>
<dbReference type="eggNOG" id="COG4580">
    <property type="taxonomic scope" value="Bacteria"/>
</dbReference>
<dbReference type="InterPro" id="IPR003192">
    <property type="entry name" value="Porin_LamB"/>
</dbReference>
<feature type="region of interest" description="Disordered" evidence="1">
    <location>
        <begin position="75"/>
        <end position="115"/>
    </location>
</feature>
<dbReference type="HOGENOM" id="CLU_451805_0_0_4"/>
<proteinExistence type="predicted"/>
<dbReference type="InterPro" id="IPR036998">
    <property type="entry name" value="Porin_LamB_sf"/>
</dbReference>